<name>A0ABP0M1A9_9DINO</name>
<evidence type="ECO:0000313" key="4">
    <source>
        <dbReference type="Proteomes" id="UP001642464"/>
    </source>
</evidence>
<organism evidence="3 4">
    <name type="scientific">Durusdinium trenchii</name>
    <dbReference type="NCBI Taxonomy" id="1381693"/>
    <lineage>
        <taxon>Eukaryota</taxon>
        <taxon>Sar</taxon>
        <taxon>Alveolata</taxon>
        <taxon>Dinophyceae</taxon>
        <taxon>Suessiales</taxon>
        <taxon>Symbiodiniaceae</taxon>
        <taxon>Durusdinium</taxon>
    </lineage>
</organism>
<keyword evidence="1" id="KW-0175">Coiled coil</keyword>
<feature type="region of interest" description="Disordered" evidence="2">
    <location>
        <begin position="636"/>
        <end position="655"/>
    </location>
</feature>
<accession>A0ABP0M1A9</accession>
<gene>
    <name evidence="3" type="ORF">SCF082_LOCUS25396</name>
</gene>
<comment type="caution">
    <text evidence="3">The sequence shown here is derived from an EMBL/GenBank/DDBJ whole genome shotgun (WGS) entry which is preliminary data.</text>
</comment>
<reference evidence="3 4" key="1">
    <citation type="submission" date="2024-02" db="EMBL/GenBank/DDBJ databases">
        <authorList>
            <person name="Chen Y."/>
            <person name="Shah S."/>
            <person name="Dougan E. K."/>
            <person name="Thang M."/>
            <person name="Chan C."/>
        </authorList>
    </citation>
    <scope>NUCLEOTIDE SEQUENCE [LARGE SCALE GENOMIC DNA]</scope>
</reference>
<keyword evidence="4" id="KW-1185">Reference proteome</keyword>
<feature type="compositionally biased region" description="Polar residues" evidence="2">
    <location>
        <begin position="984"/>
        <end position="993"/>
    </location>
</feature>
<feature type="compositionally biased region" description="Low complexity" evidence="2">
    <location>
        <begin position="752"/>
        <end position="763"/>
    </location>
</feature>
<feature type="coiled-coil region" evidence="1">
    <location>
        <begin position="323"/>
        <end position="444"/>
    </location>
</feature>
<feature type="coiled-coil region" evidence="1">
    <location>
        <begin position="145"/>
        <end position="266"/>
    </location>
</feature>
<evidence type="ECO:0000313" key="3">
    <source>
        <dbReference type="EMBL" id="CAK9044781.1"/>
    </source>
</evidence>
<feature type="coiled-coil region" evidence="1">
    <location>
        <begin position="837"/>
        <end position="871"/>
    </location>
</feature>
<feature type="region of interest" description="Disordered" evidence="2">
    <location>
        <begin position="953"/>
        <end position="993"/>
    </location>
</feature>
<protein>
    <submittedName>
        <fullName evidence="3">Uncharacterized protein</fullName>
    </submittedName>
</protein>
<sequence>MHCGRYHSVQHKCDENQSVMNSKVSLAEALLHLRGLGLDVQISQVLSKFQDFAQNQITLSQMVDAVIQVLDRPALPFEEAVQSPSAMLIDLLMYEEPRRGLVLCLFLSRGPTQGIRAAALARCGRRGSGPVATGEHRPETTLSDALDVLLDKEKMKAELDTAKRELAQAQSKELTVRQGASKTEASLKEAVQSRLDLQQELEKLKAVSSSEASERKTLEAQIASLEAQLKNVKSEDGAAQALRQQVTKLEEELAQLRAKHLQAASDQAAKISASEAKALDAERTRITLEQQISSTTAELSSVSKRLKEAQLAESELLMTKTRLADAETQLSRAHQEMAKREGDVATQRAAAQASALELAARDRLLQQLRDDLAGHEELIKRLKQENLELEAQRSEISRLKRELANLQGETASEGETLRSEVRNLLAEVKEKEQMQIKVAELTAQLSQGRSSQALLETSTADAKEQLRGVRAELTEQRALAAEDARRLRSELWEERSAAASAAVVAAGELAALRSSRGGDAVAEIPSASSGREADEALRQQVSVLEAELRRARAEQATASATVSAERQQLRQLQVEEDLALRQAREEARQAREKLTSSEANISVFEEWQRRLVAEVEAERSEGDQRAQRLRQELRRLEQDSDEASARQRVEMRRKDQQLAELEKELRQSQRLLAAKEAELSDVQHLHEARLRREETTLTTRSRESAEWEAQLKVKMNHLDEREALLRSAEQMLRQKETELEGQTEPLLRGTWPAARSASPASPRGKASTTPAAPAQGDGDSPDTTAKEVAQLAQLEGEPQATTMDGEIEEMLAASIVTLKPEVWPGKTQQPDAPQEGHEDEKGLLELVQKKRRQLKKQRAALMVEMEHWRSDVTSGRRPKAEKNVLEQRLATVLEGLRETKAVERTLLSLHWPQKDVDAGRHYNFVPATREAYGHTSPREEAAMRLLERWRSERRRRTHGALSARSGSSSTIPFISRAMPYSARASRSSGRPTR</sequence>
<evidence type="ECO:0000256" key="2">
    <source>
        <dbReference type="SAM" id="MobiDB-lite"/>
    </source>
</evidence>
<dbReference type="Proteomes" id="UP001642464">
    <property type="component" value="Unassembled WGS sequence"/>
</dbReference>
<evidence type="ECO:0000256" key="1">
    <source>
        <dbReference type="SAM" id="Coils"/>
    </source>
</evidence>
<feature type="region of interest" description="Disordered" evidence="2">
    <location>
        <begin position="735"/>
        <end position="785"/>
    </location>
</feature>
<proteinExistence type="predicted"/>
<dbReference type="Gene3D" id="1.20.58.130">
    <property type="match status" value="1"/>
</dbReference>
<dbReference type="EMBL" id="CAXAMM010019002">
    <property type="protein sequence ID" value="CAK9044781.1"/>
    <property type="molecule type" value="Genomic_DNA"/>
</dbReference>